<gene>
    <name evidence="2" type="ordered locus">AM1_5472</name>
</gene>
<dbReference type="InterPro" id="IPR029058">
    <property type="entry name" value="AB_hydrolase_fold"/>
</dbReference>
<dbReference type="GO" id="GO:0016787">
    <property type="term" value="F:hydrolase activity"/>
    <property type="evidence" value="ECO:0007669"/>
    <property type="project" value="UniProtKB-KW"/>
</dbReference>
<keyword evidence="3" id="KW-1185">Reference proteome</keyword>
<dbReference type="STRING" id="329726.AM1_5472"/>
<dbReference type="KEGG" id="amr:AM1_5472"/>
<feature type="domain" description="AB hydrolase-1" evidence="1">
    <location>
        <begin position="35"/>
        <end position="132"/>
    </location>
</feature>
<dbReference type="eggNOG" id="COG2267">
    <property type="taxonomic scope" value="Bacteria"/>
</dbReference>
<accession>B0CCY5</accession>
<sequence>MVDLKKSHISFELSVEGKPKSKVSAAYIDIGNGSAILFLHGFFSDAMVWEGIITNLKDKYRCISLDLLGFGHSSRLDIEYKVDSQVAFAKKFMETLGIERFFVVGHSLGSWTASRLELAASESVLGLVLLAPAGVGEYLEPYRILIPFSWKTPVVDWLINLVSPALKLTGAGNLVQEIKFIRERFLHDPVFQAWIQRAFRLEISDELIHEVAKNIHSPTFIICGESDETIPVEFGEHLEANISNAKLHVIPGADHQLPTKCCQVLSDLTLDFVSGVAV</sequence>
<dbReference type="Pfam" id="PF00561">
    <property type="entry name" value="Abhydrolase_1"/>
    <property type="match status" value="1"/>
</dbReference>
<protein>
    <submittedName>
        <fullName evidence="2">Hydrolase, alpha/beta fold family</fullName>
    </submittedName>
</protein>
<evidence type="ECO:0000259" key="1">
    <source>
        <dbReference type="Pfam" id="PF00561"/>
    </source>
</evidence>
<proteinExistence type="predicted"/>
<dbReference type="InterPro" id="IPR000073">
    <property type="entry name" value="AB_hydrolase_1"/>
</dbReference>
<dbReference type="OrthoDB" id="9808398at2"/>
<dbReference type="AlphaFoldDB" id="B0CCY5"/>
<dbReference type="Gene3D" id="3.40.50.1820">
    <property type="entry name" value="alpha/beta hydrolase"/>
    <property type="match status" value="1"/>
</dbReference>
<organism evidence="2 3">
    <name type="scientific">Acaryochloris marina (strain MBIC 11017)</name>
    <dbReference type="NCBI Taxonomy" id="329726"/>
    <lineage>
        <taxon>Bacteria</taxon>
        <taxon>Bacillati</taxon>
        <taxon>Cyanobacteriota</taxon>
        <taxon>Cyanophyceae</taxon>
        <taxon>Acaryochloridales</taxon>
        <taxon>Acaryochloridaceae</taxon>
        <taxon>Acaryochloris</taxon>
    </lineage>
</organism>
<dbReference type="Proteomes" id="UP000000268">
    <property type="component" value="Chromosome"/>
</dbReference>
<dbReference type="InterPro" id="IPR050266">
    <property type="entry name" value="AB_hydrolase_sf"/>
</dbReference>
<reference evidence="2 3" key="1">
    <citation type="journal article" date="2008" name="Proc. Natl. Acad. Sci. U.S.A.">
        <title>Niche adaptation and genome expansion in the chlorophyll d-producing cyanobacterium Acaryochloris marina.</title>
        <authorList>
            <person name="Swingley W.D."/>
            <person name="Chen M."/>
            <person name="Cheung P.C."/>
            <person name="Conrad A.L."/>
            <person name="Dejesa L.C."/>
            <person name="Hao J."/>
            <person name="Honchak B.M."/>
            <person name="Karbach L.E."/>
            <person name="Kurdoglu A."/>
            <person name="Lahiri S."/>
            <person name="Mastrian S.D."/>
            <person name="Miyashita H."/>
            <person name="Page L."/>
            <person name="Ramakrishna P."/>
            <person name="Satoh S."/>
            <person name="Sattley W.M."/>
            <person name="Shimada Y."/>
            <person name="Taylor H.L."/>
            <person name="Tomo T."/>
            <person name="Tsuchiya T."/>
            <person name="Wang Z.T."/>
            <person name="Raymond J."/>
            <person name="Mimuro M."/>
            <person name="Blankenship R.E."/>
            <person name="Touchman J.W."/>
        </authorList>
    </citation>
    <scope>NUCLEOTIDE SEQUENCE [LARGE SCALE GENOMIC DNA]</scope>
    <source>
        <strain evidence="3">MBIC 11017</strain>
    </source>
</reference>
<dbReference type="RefSeq" id="WP_012165664.1">
    <property type="nucleotide sequence ID" value="NC_009925.1"/>
</dbReference>
<evidence type="ECO:0000313" key="3">
    <source>
        <dbReference type="Proteomes" id="UP000000268"/>
    </source>
</evidence>
<dbReference type="HOGENOM" id="CLU_020336_13_2_3"/>
<evidence type="ECO:0000313" key="2">
    <source>
        <dbReference type="EMBL" id="ABW30427.1"/>
    </source>
</evidence>
<dbReference type="PANTHER" id="PTHR43798">
    <property type="entry name" value="MONOACYLGLYCEROL LIPASE"/>
    <property type="match status" value="1"/>
</dbReference>
<dbReference type="SUPFAM" id="SSF53474">
    <property type="entry name" value="alpha/beta-Hydrolases"/>
    <property type="match status" value="1"/>
</dbReference>
<name>B0CCY5_ACAM1</name>
<dbReference type="PRINTS" id="PR00111">
    <property type="entry name" value="ABHYDROLASE"/>
</dbReference>
<keyword evidence="2" id="KW-0378">Hydrolase</keyword>
<dbReference type="EMBL" id="CP000828">
    <property type="protein sequence ID" value="ABW30427.1"/>
    <property type="molecule type" value="Genomic_DNA"/>
</dbReference>